<dbReference type="Pfam" id="PF07974">
    <property type="entry name" value="EGF_2"/>
    <property type="match status" value="1"/>
</dbReference>
<evidence type="ECO:0000256" key="12">
    <source>
        <dbReference type="RuleBase" id="RU000633"/>
    </source>
</evidence>
<reference evidence="16 17" key="1">
    <citation type="submission" date="2024-02" db="EMBL/GenBank/DDBJ databases">
        <authorList>
            <person name="Daric V."/>
            <person name="Darras S."/>
        </authorList>
    </citation>
    <scope>NUCLEOTIDE SEQUENCE [LARGE SCALE GENOMIC DNA]</scope>
</reference>
<keyword evidence="6" id="KW-0677">Repeat</keyword>
<keyword evidence="17" id="KW-1185">Reference proteome</keyword>
<evidence type="ECO:0000256" key="10">
    <source>
        <dbReference type="ARBA" id="ARBA00023157"/>
    </source>
</evidence>
<dbReference type="CDD" id="cd00198">
    <property type="entry name" value="vWFA"/>
    <property type="match status" value="1"/>
</dbReference>
<evidence type="ECO:0000256" key="9">
    <source>
        <dbReference type="ARBA" id="ARBA00023136"/>
    </source>
</evidence>
<evidence type="ECO:0000256" key="2">
    <source>
        <dbReference type="ARBA" id="ARBA00007449"/>
    </source>
</evidence>
<dbReference type="PANTHER" id="PTHR10082:SF60">
    <property type="entry name" value="INTEGRIN BETA-PS"/>
    <property type="match status" value="1"/>
</dbReference>
<keyword evidence="12" id="KW-0130">Cell adhesion</keyword>
<feature type="domain" description="Integrin beta subunit VWA" evidence="15">
    <location>
        <begin position="40"/>
        <end position="486"/>
    </location>
</feature>
<protein>
    <recommendedName>
        <fullName evidence="12">Integrin beta</fullName>
    </recommendedName>
</protein>
<dbReference type="SUPFAM" id="SSF69179">
    <property type="entry name" value="Integrin domains"/>
    <property type="match status" value="1"/>
</dbReference>
<feature type="transmembrane region" description="Helical" evidence="13">
    <location>
        <begin position="790"/>
        <end position="811"/>
    </location>
</feature>
<evidence type="ECO:0000259" key="15">
    <source>
        <dbReference type="SMART" id="SM00187"/>
    </source>
</evidence>
<dbReference type="SMART" id="SM00187">
    <property type="entry name" value="INB"/>
    <property type="match status" value="1"/>
</dbReference>
<evidence type="ECO:0000256" key="8">
    <source>
        <dbReference type="ARBA" id="ARBA00023037"/>
    </source>
</evidence>
<evidence type="ECO:0000256" key="1">
    <source>
        <dbReference type="ARBA" id="ARBA00004479"/>
    </source>
</evidence>
<feature type="chain" id="PRO_5046726793" description="Integrin beta" evidence="14">
    <location>
        <begin position="23"/>
        <end position="846"/>
    </location>
</feature>
<evidence type="ECO:0000256" key="13">
    <source>
        <dbReference type="SAM" id="Phobius"/>
    </source>
</evidence>
<evidence type="ECO:0000256" key="6">
    <source>
        <dbReference type="ARBA" id="ARBA00022737"/>
    </source>
</evidence>
<dbReference type="InterPro" id="IPR040622">
    <property type="entry name" value="EGF_integrin_1"/>
</dbReference>
<dbReference type="Gene3D" id="2.10.25.10">
    <property type="entry name" value="Laminin"/>
    <property type="match status" value="3"/>
</dbReference>
<keyword evidence="4 12" id="KW-0812">Transmembrane</keyword>
<dbReference type="Pfam" id="PF18372">
    <property type="entry name" value="I-EGF_1"/>
    <property type="match status" value="1"/>
</dbReference>
<keyword evidence="11" id="KW-0325">Glycoprotein</keyword>
<dbReference type="Pfam" id="PF00362">
    <property type="entry name" value="Integrin_beta"/>
    <property type="match status" value="1"/>
</dbReference>
<dbReference type="EMBL" id="CAWYQH010000130">
    <property type="protein sequence ID" value="CAK8692097.1"/>
    <property type="molecule type" value="Genomic_DNA"/>
</dbReference>
<keyword evidence="8 12" id="KW-0401">Integrin</keyword>
<keyword evidence="3" id="KW-0245">EGF-like domain</keyword>
<dbReference type="PRINTS" id="PR01186">
    <property type="entry name" value="INTEGRINB"/>
</dbReference>
<evidence type="ECO:0000256" key="11">
    <source>
        <dbReference type="ARBA" id="ARBA00023180"/>
    </source>
</evidence>
<accession>A0ABP0GKG3</accession>
<dbReference type="PROSITE" id="PS52047">
    <property type="entry name" value="I_EGF_2"/>
    <property type="match status" value="1"/>
</dbReference>
<dbReference type="InterPro" id="IPR032695">
    <property type="entry name" value="Integrin_dom_sf"/>
</dbReference>
<keyword evidence="9 13" id="KW-0472">Membrane</keyword>
<dbReference type="SUPFAM" id="SSF103575">
    <property type="entry name" value="Plexin repeat"/>
    <property type="match status" value="1"/>
</dbReference>
<comment type="subcellular location">
    <subcellularLocation>
        <location evidence="12">Cell membrane</location>
        <topology evidence="12">Single-pass type I membrane protein</topology>
    </subcellularLocation>
    <subcellularLocation>
        <location evidence="1">Membrane</location>
        <topology evidence="1">Single-pass type I membrane protein</topology>
    </subcellularLocation>
</comment>
<evidence type="ECO:0000313" key="17">
    <source>
        <dbReference type="Proteomes" id="UP001642483"/>
    </source>
</evidence>
<dbReference type="InterPro" id="IPR036465">
    <property type="entry name" value="vWFA_dom_sf"/>
</dbReference>
<dbReference type="PIRSF" id="PIRSF002512">
    <property type="entry name" value="Integrin_B"/>
    <property type="match status" value="1"/>
</dbReference>
<dbReference type="InterPro" id="IPR013111">
    <property type="entry name" value="EGF_extracell"/>
</dbReference>
<dbReference type="Gene3D" id="2.60.40.1510">
    <property type="entry name" value="ntegrin, alpha v. Chain A, domain 3"/>
    <property type="match status" value="1"/>
</dbReference>
<dbReference type="PROSITE" id="PS00243">
    <property type="entry name" value="I_EGF_1"/>
    <property type="match status" value="2"/>
</dbReference>
<feature type="signal peptide" evidence="14">
    <location>
        <begin position="1"/>
        <end position="22"/>
    </location>
</feature>
<gene>
    <name evidence="16" type="ORF">CVLEPA_LOCUS24842</name>
</gene>
<evidence type="ECO:0000256" key="4">
    <source>
        <dbReference type="ARBA" id="ARBA00022692"/>
    </source>
</evidence>
<evidence type="ECO:0000256" key="7">
    <source>
        <dbReference type="ARBA" id="ARBA00022989"/>
    </source>
</evidence>
<comment type="caution">
    <text evidence="16">The sequence shown here is derived from an EMBL/GenBank/DDBJ whole genome shotgun (WGS) entry which is preliminary data.</text>
</comment>
<evidence type="ECO:0000256" key="5">
    <source>
        <dbReference type="ARBA" id="ARBA00022729"/>
    </source>
</evidence>
<dbReference type="Gene3D" id="3.40.50.410">
    <property type="entry name" value="von Willebrand factor, type A domain"/>
    <property type="match status" value="1"/>
</dbReference>
<sequence>MGWHIVLVFSVLFLTLVQNTHSQDNVDADIARICRAAQSDCMECILAHPECTWCADRIGNAERGFRRIRCKTERENNATCNREQIQNPRNDITFPKDMNFTKREDVDLTDSSQQVIQLRPQESSLKLRKGQPQKVNVTFQRVFDYPLDLYFVMDLSNSMGDDLQRLKDFGDALVEDIVSITGNVRLGFGTFVDKVVMPFASTVPAQLKNPCINTATANTTSGTCAPVFGFRHQLPITSDGSLFRQAVADTEISGNIDSPEGGLDALMQIAVCQDKIKWRSDSLRVILYTSDATPHLAMDGKLAAILEKNDMHCHLAEGINPNLPDAVVYSKSKVMDYPSLGQLNYVFNKNKIQTIFAVTDDVYPLYENLRSVIDNANVQILARDSGNIISVIRGSYSTLSSRIQLNSQIETPDNIELKYRVSCNGAAWKENSLDCGDIGIGQEVTFQFEFVATSCPSQSGRSDEVEISSNSITDRVIFNIEYICNCDCASNLTLNTTLCSYQGNLECGICRCENGYQGSHCQCSPSAEAVVSDSNCRASESDEEICSGNGICECGVCECKENYYGDLCQCTDQFCRSDSNGICGGPNRGTCQNCNGDQKCICEDGWSIHPNTGTCSCNDNNCRSNATDTEAPLCNGNGKCECSTCACKDIFSGNLCEICEHPRCRGLDGKCGEEAIRECATCQYDNQRQTELKTDPCAKVCKNRSLETELRVALPDCSLCNGSANTDDCRLCASFNTRIHTPVTCQSSLTTSGCLATYMIVWLDAINNFKIFIRNYDETTDKCPGPTDPLLIVLPVIGGILLLGIIALILWKIIQTLRDKNEYENFLEDTKNSQWSKVRVAILNVC</sequence>
<dbReference type="Proteomes" id="UP001642483">
    <property type="component" value="Unassembled WGS sequence"/>
</dbReference>
<keyword evidence="10" id="KW-1015">Disulfide bond</keyword>
<evidence type="ECO:0000313" key="16">
    <source>
        <dbReference type="EMBL" id="CAK8692097.1"/>
    </source>
</evidence>
<keyword evidence="7 13" id="KW-1133">Transmembrane helix</keyword>
<proteinExistence type="inferred from homology"/>
<name>A0ABP0GKG3_CLALP</name>
<organism evidence="16 17">
    <name type="scientific">Clavelina lepadiformis</name>
    <name type="common">Light-bulb sea squirt</name>
    <name type="synonym">Ascidia lepadiformis</name>
    <dbReference type="NCBI Taxonomy" id="159417"/>
    <lineage>
        <taxon>Eukaryota</taxon>
        <taxon>Metazoa</taxon>
        <taxon>Chordata</taxon>
        <taxon>Tunicata</taxon>
        <taxon>Ascidiacea</taxon>
        <taxon>Aplousobranchia</taxon>
        <taxon>Clavelinidae</taxon>
        <taxon>Clavelina</taxon>
    </lineage>
</organism>
<evidence type="ECO:0000256" key="14">
    <source>
        <dbReference type="SAM" id="SignalP"/>
    </source>
</evidence>
<dbReference type="SUPFAM" id="SSF53300">
    <property type="entry name" value="vWA-like"/>
    <property type="match status" value="1"/>
</dbReference>
<keyword evidence="5 14" id="KW-0732">Signal</keyword>
<dbReference type="PANTHER" id="PTHR10082">
    <property type="entry name" value="INTEGRIN BETA SUBUNIT"/>
    <property type="match status" value="1"/>
</dbReference>
<dbReference type="InterPro" id="IPR057243">
    <property type="entry name" value="Integrin_I-EGF_CS"/>
</dbReference>
<evidence type="ECO:0000256" key="3">
    <source>
        <dbReference type="ARBA" id="ARBA00022536"/>
    </source>
</evidence>
<dbReference type="InterPro" id="IPR015812">
    <property type="entry name" value="Integrin_bsu"/>
</dbReference>
<dbReference type="InterPro" id="IPR002369">
    <property type="entry name" value="Integrin_bsu_VWA"/>
</dbReference>
<dbReference type="Gene3D" id="1.20.5.100">
    <property type="entry name" value="Cytochrome c1, transmembrane anchor, C-terminal"/>
    <property type="match status" value="1"/>
</dbReference>
<comment type="similarity">
    <text evidence="2 12">Belongs to the integrin beta chain family.</text>
</comment>